<organism evidence="2 3">
    <name type="scientific">Gordonibacter urolithinfaciens</name>
    <dbReference type="NCBI Taxonomy" id="1335613"/>
    <lineage>
        <taxon>Bacteria</taxon>
        <taxon>Bacillati</taxon>
        <taxon>Actinomycetota</taxon>
        <taxon>Coriobacteriia</taxon>
        <taxon>Eggerthellales</taxon>
        <taxon>Eggerthellaceae</taxon>
        <taxon>Gordonibacter</taxon>
    </lineage>
</organism>
<dbReference type="Pfam" id="PF12641">
    <property type="entry name" value="Flavodoxin_3"/>
    <property type="match status" value="1"/>
</dbReference>
<dbReference type="GeneID" id="97353052"/>
<sequence>MTYAIVYDSRTGNTEELARAVAGALPAQGCLAFGRVDEVDAASMAQADRVYAGFWTNRGDCTDEMGELLAGLAGKEVFLFGTCGFGADETYFAGVAARAAAHLPESAQIVGTFMCQGRMPSSVRRRYEHTAAQNPAQAARMAQLIANFDEAAAHPNDDDLVRLRAKVQAALSA</sequence>
<dbReference type="InterPro" id="IPR001226">
    <property type="entry name" value="Flavodoxin_CS"/>
</dbReference>
<dbReference type="NCBIfam" id="NF045594">
    <property type="entry name" value="flavodox_BilS"/>
    <property type="match status" value="1"/>
</dbReference>
<keyword evidence="3" id="KW-1185">Reference proteome</keyword>
<dbReference type="InterPro" id="IPR029039">
    <property type="entry name" value="Flavoprotein-like_sf"/>
</dbReference>
<evidence type="ECO:0000313" key="3">
    <source>
        <dbReference type="Proteomes" id="UP000468327"/>
    </source>
</evidence>
<reference evidence="2 3" key="1">
    <citation type="submission" date="2019-11" db="EMBL/GenBank/DDBJ databases">
        <title>Whole genome shotgun sequencing (WGS) data from Adlercreutzia equolifaciens ResAG-91, Eggerthella lenta MRI-F36, MRI-F37, MRI-F40, ResAG-49, ResAG-88, ResAG-121, ResAG-145, and Gordonibacter sp. ResAG-5, ResAG-26, ResAG-43, ResAG-50, ResAG-59.</title>
        <authorList>
            <person name="Stoll D.A."/>
            <person name="Danylec N."/>
            <person name="Franz C.M.A.P."/>
            <person name="Huch M."/>
        </authorList>
    </citation>
    <scope>NUCLEOTIDE SEQUENCE [LARGE SCALE GENOMIC DNA]</scope>
    <source>
        <strain evidence="2 3">ResAG-59</strain>
    </source>
</reference>
<dbReference type="InterPro" id="IPR008254">
    <property type="entry name" value="Flavodoxin/NO_synth"/>
</dbReference>
<dbReference type="GO" id="GO:0009055">
    <property type="term" value="F:electron transfer activity"/>
    <property type="evidence" value="ECO:0007669"/>
    <property type="project" value="InterPro"/>
</dbReference>
<dbReference type="AlphaFoldDB" id="A0A6N8IKS9"/>
<protein>
    <submittedName>
        <fullName evidence="2">Flavodoxin</fullName>
    </submittedName>
</protein>
<gene>
    <name evidence="2" type="ORF">GO738_14000</name>
</gene>
<name>A0A6N8IKS9_9ACTN</name>
<evidence type="ECO:0000259" key="1">
    <source>
        <dbReference type="Pfam" id="PF12641"/>
    </source>
</evidence>
<feature type="domain" description="Flavodoxin-like" evidence="1">
    <location>
        <begin position="5"/>
        <end position="167"/>
    </location>
</feature>
<dbReference type="GO" id="GO:0010181">
    <property type="term" value="F:FMN binding"/>
    <property type="evidence" value="ECO:0007669"/>
    <property type="project" value="InterPro"/>
</dbReference>
<dbReference type="SUPFAM" id="SSF52218">
    <property type="entry name" value="Flavoproteins"/>
    <property type="match status" value="1"/>
</dbReference>
<dbReference type="RefSeq" id="WP_157004894.1">
    <property type="nucleotide sequence ID" value="NZ_BAABZN010000001.1"/>
</dbReference>
<dbReference type="PROSITE" id="PS00201">
    <property type="entry name" value="FLAVODOXIN"/>
    <property type="match status" value="1"/>
</dbReference>
<accession>A0A6N8IKS9</accession>
<comment type="caution">
    <text evidence="2">The sequence shown here is derived from an EMBL/GenBank/DDBJ whole genome shotgun (WGS) entry which is preliminary data.</text>
</comment>
<proteinExistence type="predicted"/>
<evidence type="ECO:0000313" key="2">
    <source>
        <dbReference type="EMBL" id="MVN16438.1"/>
    </source>
</evidence>
<dbReference type="Proteomes" id="UP000468327">
    <property type="component" value="Unassembled WGS sequence"/>
</dbReference>
<dbReference type="InterPro" id="IPR054633">
    <property type="entry name" value="BilS"/>
</dbReference>
<dbReference type="Gene3D" id="3.40.50.360">
    <property type="match status" value="1"/>
</dbReference>
<dbReference type="EMBL" id="WPOC01000032">
    <property type="protein sequence ID" value="MVN16438.1"/>
    <property type="molecule type" value="Genomic_DNA"/>
</dbReference>